<dbReference type="PROSITE" id="PS50893">
    <property type="entry name" value="ABC_TRANSPORTER_2"/>
    <property type="match status" value="1"/>
</dbReference>
<evidence type="ECO:0000256" key="7">
    <source>
        <dbReference type="ARBA" id="ARBA00022989"/>
    </source>
</evidence>
<dbReference type="AlphaFoldDB" id="A0A9D1SX39"/>
<dbReference type="InterPro" id="IPR017911">
    <property type="entry name" value="MacB-like_ATP-bd"/>
</dbReference>
<dbReference type="Pfam" id="PF02687">
    <property type="entry name" value="FtsX"/>
    <property type="match status" value="1"/>
</dbReference>
<feature type="domain" description="ABC transporter" evidence="11">
    <location>
        <begin position="2"/>
        <end position="240"/>
    </location>
</feature>
<proteinExistence type="inferred from homology"/>
<organism evidence="12 13">
    <name type="scientific">Candidatus Limadaptatus stercoripullorum</name>
    <dbReference type="NCBI Taxonomy" id="2840846"/>
    <lineage>
        <taxon>Bacteria</taxon>
        <taxon>Bacillati</taxon>
        <taxon>Bacillota</taxon>
        <taxon>Clostridia</taxon>
        <taxon>Eubacteriales</taxon>
        <taxon>Candidatus Limadaptatus</taxon>
    </lineage>
</organism>
<dbReference type="GO" id="GO:0098796">
    <property type="term" value="C:membrane protein complex"/>
    <property type="evidence" value="ECO:0007669"/>
    <property type="project" value="UniProtKB-ARBA"/>
</dbReference>
<evidence type="ECO:0000259" key="11">
    <source>
        <dbReference type="PROSITE" id="PS50893"/>
    </source>
</evidence>
<feature type="transmembrane region" description="Helical" evidence="10">
    <location>
        <begin position="334"/>
        <end position="357"/>
    </location>
</feature>
<dbReference type="InterPro" id="IPR003593">
    <property type="entry name" value="AAA+_ATPase"/>
</dbReference>
<comment type="similarity">
    <text evidence="9">Belongs to the ABC transporter superfamily. Macrolide exporter (TC 3.A.1.122) family.</text>
</comment>
<evidence type="ECO:0000256" key="2">
    <source>
        <dbReference type="ARBA" id="ARBA00022448"/>
    </source>
</evidence>
<dbReference type="PROSITE" id="PS00211">
    <property type="entry name" value="ABC_TRANSPORTER_1"/>
    <property type="match status" value="1"/>
</dbReference>
<dbReference type="GO" id="GO:0022857">
    <property type="term" value="F:transmembrane transporter activity"/>
    <property type="evidence" value="ECO:0007669"/>
    <property type="project" value="UniProtKB-ARBA"/>
</dbReference>
<gene>
    <name evidence="12" type="ORF">IAC73_06255</name>
</gene>
<reference evidence="12" key="2">
    <citation type="journal article" date="2021" name="PeerJ">
        <title>Extensive microbial diversity within the chicken gut microbiome revealed by metagenomics and culture.</title>
        <authorList>
            <person name="Gilroy R."/>
            <person name="Ravi A."/>
            <person name="Getino M."/>
            <person name="Pursley I."/>
            <person name="Horton D.L."/>
            <person name="Alikhan N.F."/>
            <person name="Baker D."/>
            <person name="Gharbi K."/>
            <person name="Hall N."/>
            <person name="Watson M."/>
            <person name="Adriaenssens E.M."/>
            <person name="Foster-Nyarko E."/>
            <person name="Jarju S."/>
            <person name="Secka A."/>
            <person name="Antonio M."/>
            <person name="Oren A."/>
            <person name="Chaudhuri R.R."/>
            <person name="La Ragione R."/>
            <person name="Hildebrand F."/>
            <person name="Pallen M.J."/>
        </authorList>
    </citation>
    <scope>NUCLEOTIDE SEQUENCE</scope>
    <source>
        <strain evidence="12">10406</strain>
    </source>
</reference>
<dbReference type="Gene3D" id="3.40.50.300">
    <property type="entry name" value="P-loop containing nucleotide triphosphate hydrolases"/>
    <property type="match status" value="1"/>
</dbReference>
<dbReference type="PANTHER" id="PTHR42798">
    <property type="entry name" value="LIPOPROTEIN-RELEASING SYSTEM ATP-BINDING PROTEIN LOLD"/>
    <property type="match status" value="1"/>
</dbReference>
<evidence type="ECO:0000256" key="1">
    <source>
        <dbReference type="ARBA" id="ARBA00004429"/>
    </source>
</evidence>
<dbReference type="GO" id="GO:0005886">
    <property type="term" value="C:plasma membrane"/>
    <property type="evidence" value="ECO:0007669"/>
    <property type="project" value="UniProtKB-SubCell"/>
</dbReference>
<dbReference type="GO" id="GO:0016887">
    <property type="term" value="F:ATP hydrolysis activity"/>
    <property type="evidence" value="ECO:0007669"/>
    <property type="project" value="InterPro"/>
</dbReference>
<keyword evidence="4 10" id="KW-0812">Transmembrane</keyword>
<dbReference type="InterPro" id="IPR003838">
    <property type="entry name" value="ABC3_permease_C"/>
</dbReference>
<dbReference type="Pfam" id="PF00005">
    <property type="entry name" value="ABC_tran"/>
    <property type="match status" value="1"/>
</dbReference>
<feature type="transmembrane region" description="Helical" evidence="10">
    <location>
        <begin position="889"/>
        <end position="909"/>
    </location>
</feature>
<comment type="subcellular location">
    <subcellularLocation>
        <location evidence="1">Cell inner membrane</location>
        <topology evidence="1">Multi-pass membrane protein</topology>
    </subcellularLocation>
</comment>
<evidence type="ECO:0000256" key="10">
    <source>
        <dbReference type="SAM" id="Phobius"/>
    </source>
</evidence>
<sequence>MLKLIDITKEYRLEDESLLALHNLSVTFRRNEFVSILGPSGCGKTTLLNIIGGLDRYTSGDIQVEGVSTEDYDDLDWDTYRNQRIGFVFQSYNLIPHISVLKNVQLTLTLAGVGKDESRERALEALRRVGLEKQAKKRPSQLSGGQMQRVAIARAIVGDPEIILADEPTGALDSESGVQVMELLKEVARDRLVIMVTHNGQLAEEYSTRIINLRDGEIVGDTMPYTDEEEAAEEEFMRQARAAAEQAFAADEKQKDDGSAGAEEYERLVARRGLFATAGIERGAEEKKGFAAFLKAKVFRRKLKEKSSMSLGTAISLSWTNLFSKKGRTMLTSFAGSIGIIGILLVLTLSGGVGNYINMLEENALSQYPITIDRQAFDMTAILEMLASQNDPGEEYPDDGVITPGKFLGNITSNIGKIFGTNDLAALKEYLDENFDDSLGTVTYDYGSTMNIYAPTPGDSELYMKLNPFTDAMSALFEENPTLGGLQGSLEALGDNIGAGWDEISTNQTLLDQQYDVIGGKWPESANEIVVVVDKYNQVPDYALLMLGLKAADDIWDALGGEDSGFYTSYTVDDILSLRYKLFADGDYYYLDEETGKWTNHLSGTVDSDIINEMDREAGSIELRVVGVVRPKEGVNVTSINGYLGYTQALTHELLAKAERSPVAEQFYAAAREAAGLGANEALTEENFSYYGFTSPATVVKRVKGEDGTVTETTVVAKGDPILDYDAFLGIVSTFGCADERNPSSIRIKCSSFDSKAEVERLIDEFTAETGKNIMYSDTLGMIMSFVEQMANTMTNVLVGFAAISLIVSTIMIAIIIYTSVLERRKEIGVLRSLGARKKDISRVFTAESAMIGAFSGFIGVIMSLAFSAIGNAVLAFLVKIQGLMAPTWWHYLLMFFVSILLAVVAGFAPSRVAAKKDPTVALRSE</sequence>
<feature type="transmembrane region" description="Helical" evidence="10">
    <location>
        <begin position="844"/>
        <end position="877"/>
    </location>
</feature>
<dbReference type="EMBL" id="DVOE01000093">
    <property type="protein sequence ID" value="HIU99426.1"/>
    <property type="molecule type" value="Genomic_DNA"/>
</dbReference>
<dbReference type="InterPro" id="IPR017871">
    <property type="entry name" value="ABC_transporter-like_CS"/>
</dbReference>
<name>A0A9D1SX39_9FIRM</name>
<dbReference type="GO" id="GO:0005524">
    <property type="term" value="F:ATP binding"/>
    <property type="evidence" value="ECO:0007669"/>
    <property type="project" value="UniProtKB-KW"/>
</dbReference>
<keyword evidence="5" id="KW-0547">Nucleotide-binding</keyword>
<dbReference type="CDD" id="cd03255">
    <property type="entry name" value="ABC_MJ0796_LolCDE_FtsE"/>
    <property type="match status" value="1"/>
</dbReference>
<evidence type="ECO:0000256" key="3">
    <source>
        <dbReference type="ARBA" id="ARBA00022475"/>
    </source>
</evidence>
<keyword evidence="2" id="KW-0813">Transport</keyword>
<dbReference type="InterPro" id="IPR003439">
    <property type="entry name" value="ABC_transporter-like_ATP-bd"/>
</dbReference>
<keyword evidence="7 10" id="KW-1133">Transmembrane helix</keyword>
<comment type="caution">
    <text evidence="12">The sequence shown here is derived from an EMBL/GenBank/DDBJ whole genome shotgun (WGS) entry which is preliminary data.</text>
</comment>
<evidence type="ECO:0000256" key="8">
    <source>
        <dbReference type="ARBA" id="ARBA00023136"/>
    </source>
</evidence>
<evidence type="ECO:0000313" key="12">
    <source>
        <dbReference type="EMBL" id="HIU99426.1"/>
    </source>
</evidence>
<evidence type="ECO:0000256" key="5">
    <source>
        <dbReference type="ARBA" id="ARBA00022741"/>
    </source>
</evidence>
<reference evidence="12" key="1">
    <citation type="submission" date="2020-10" db="EMBL/GenBank/DDBJ databases">
        <authorList>
            <person name="Gilroy R."/>
        </authorList>
    </citation>
    <scope>NUCLEOTIDE SEQUENCE</scope>
    <source>
        <strain evidence="12">10406</strain>
    </source>
</reference>
<dbReference type="PANTHER" id="PTHR42798:SF6">
    <property type="entry name" value="CELL DIVISION ATP-BINDING PROTEIN FTSE"/>
    <property type="match status" value="1"/>
</dbReference>
<dbReference type="Proteomes" id="UP000886857">
    <property type="component" value="Unassembled WGS sequence"/>
</dbReference>
<dbReference type="SUPFAM" id="SSF52540">
    <property type="entry name" value="P-loop containing nucleoside triphosphate hydrolases"/>
    <property type="match status" value="1"/>
</dbReference>
<evidence type="ECO:0000256" key="9">
    <source>
        <dbReference type="ARBA" id="ARBA00038388"/>
    </source>
</evidence>
<evidence type="ECO:0000256" key="6">
    <source>
        <dbReference type="ARBA" id="ARBA00022840"/>
    </source>
</evidence>
<protein>
    <submittedName>
        <fullName evidence="12">ABC transporter ATP-binding protein/permease</fullName>
    </submittedName>
</protein>
<keyword evidence="8 10" id="KW-0472">Membrane</keyword>
<keyword evidence="6 12" id="KW-0067">ATP-binding</keyword>
<evidence type="ECO:0000256" key="4">
    <source>
        <dbReference type="ARBA" id="ARBA00022692"/>
    </source>
</evidence>
<evidence type="ECO:0000313" key="13">
    <source>
        <dbReference type="Proteomes" id="UP000886857"/>
    </source>
</evidence>
<keyword evidence="3" id="KW-1003">Cell membrane</keyword>
<dbReference type="SMART" id="SM00382">
    <property type="entry name" value="AAA"/>
    <property type="match status" value="1"/>
</dbReference>
<dbReference type="InterPro" id="IPR027417">
    <property type="entry name" value="P-loop_NTPase"/>
</dbReference>
<accession>A0A9D1SX39</accession>
<feature type="transmembrane region" description="Helical" evidence="10">
    <location>
        <begin position="797"/>
        <end position="823"/>
    </location>
</feature>
<dbReference type="FunFam" id="3.40.50.300:FF:000032">
    <property type="entry name" value="Export ABC transporter ATP-binding protein"/>
    <property type="match status" value="1"/>
</dbReference>